<reference evidence="2 3" key="1">
    <citation type="submission" date="2024-04" db="EMBL/GenBank/DDBJ databases">
        <title>Genome assembly C_amara_ONT_v2.</title>
        <authorList>
            <person name="Yant L."/>
            <person name="Moore C."/>
            <person name="Slenker M."/>
        </authorList>
    </citation>
    <scope>NUCLEOTIDE SEQUENCE [LARGE SCALE GENOMIC DNA]</scope>
    <source>
        <tissue evidence="2">Leaf</tissue>
    </source>
</reference>
<dbReference type="Pfam" id="PF10354">
    <property type="entry name" value="BMT5-like"/>
    <property type="match status" value="1"/>
</dbReference>
<evidence type="ECO:0000313" key="2">
    <source>
        <dbReference type="EMBL" id="KAL1195256.1"/>
    </source>
</evidence>
<gene>
    <name evidence="2" type="ORF">V5N11_029167</name>
</gene>
<proteinExistence type="predicted"/>
<feature type="domain" description="25S rRNA (uridine-N(3))-methyltransferase BMT5-like" evidence="1">
    <location>
        <begin position="19"/>
        <end position="184"/>
    </location>
</feature>
<keyword evidence="3" id="KW-1185">Reference proteome</keyword>
<dbReference type="EMBL" id="JBANAX010000732">
    <property type="protein sequence ID" value="KAL1195256.1"/>
    <property type="molecule type" value="Genomic_DNA"/>
</dbReference>
<dbReference type="PANTHER" id="PTHR11538">
    <property type="entry name" value="PHENYLALANYL-TRNA SYNTHETASE"/>
    <property type="match status" value="1"/>
</dbReference>
<evidence type="ECO:0000313" key="3">
    <source>
        <dbReference type="Proteomes" id="UP001558713"/>
    </source>
</evidence>
<dbReference type="AlphaFoldDB" id="A0ABD1A8V6"/>
<dbReference type="InterPro" id="IPR029063">
    <property type="entry name" value="SAM-dependent_MTases_sf"/>
</dbReference>
<protein>
    <recommendedName>
        <fullName evidence="1">25S rRNA (uridine-N(3))-methyltransferase BMT5-like domain-containing protein</fullName>
    </recommendedName>
</protein>
<dbReference type="SUPFAM" id="SSF53335">
    <property type="entry name" value="S-adenosyl-L-methionine-dependent methyltransferases"/>
    <property type="match status" value="1"/>
</dbReference>
<comment type="caution">
    <text evidence="2">The sequence shown here is derived from an EMBL/GenBank/DDBJ whole genome shotgun (WGS) entry which is preliminary data.</text>
</comment>
<evidence type="ECO:0000259" key="1">
    <source>
        <dbReference type="Pfam" id="PF10354"/>
    </source>
</evidence>
<name>A0ABD1A8V6_CARAN</name>
<dbReference type="Proteomes" id="UP001558713">
    <property type="component" value="Unassembled WGS sequence"/>
</dbReference>
<sequence>MEFGVTKKLKQYTNKQKILLVGEGDFSFSLSLAKAFGSATNITATSLDTREELGRKYSNGKANAEELERFGCNVVHGVNVHSMASDYRLDRYDRIVFNFPHSGSGFGCEHNNDYIMLHQQVVRGFFESAKKMLKDEDGEIHVTHKTNIPFCMWEIETLAGQKGLRLIGKIEFEQSSFPGYSNKRGAGSNCNDSFPIYNATTFMFKKYALF</sequence>
<accession>A0ABD1A8V6</accession>
<dbReference type="PANTHER" id="PTHR11538:SF89">
    <property type="entry name" value="PROTEIN, PUTATIVE (DUF2431)-RELATED"/>
    <property type="match status" value="1"/>
</dbReference>
<dbReference type="InterPro" id="IPR019446">
    <property type="entry name" value="BMT5-like"/>
</dbReference>
<organism evidence="2 3">
    <name type="scientific">Cardamine amara subsp. amara</name>
    <dbReference type="NCBI Taxonomy" id="228776"/>
    <lineage>
        <taxon>Eukaryota</taxon>
        <taxon>Viridiplantae</taxon>
        <taxon>Streptophyta</taxon>
        <taxon>Embryophyta</taxon>
        <taxon>Tracheophyta</taxon>
        <taxon>Spermatophyta</taxon>
        <taxon>Magnoliopsida</taxon>
        <taxon>eudicotyledons</taxon>
        <taxon>Gunneridae</taxon>
        <taxon>Pentapetalae</taxon>
        <taxon>rosids</taxon>
        <taxon>malvids</taxon>
        <taxon>Brassicales</taxon>
        <taxon>Brassicaceae</taxon>
        <taxon>Cardamineae</taxon>
        <taxon>Cardamine</taxon>
    </lineage>
</organism>